<dbReference type="PaxDb" id="515619-EUBREC_0745"/>
<organism evidence="6 7">
    <name type="scientific">Agathobacter rectalis (strain ATCC 33656 / DSM 3377 / JCM 17463 / KCTC 5835 / VPI 0990)</name>
    <name type="common">Eubacterium rectale</name>
    <dbReference type="NCBI Taxonomy" id="515619"/>
    <lineage>
        <taxon>Bacteria</taxon>
        <taxon>Bacillati</taxon>
        <taxon>Bacillota</taxon>
        <taxon>Clostridia</taxon>
        <taxon>Lachnospirales</taxon>
        <taxon>Lachnospiraceae</taxon>
        <taxon>Agathobacter</taxon>
    </lineage>
</organism>
<dbReference type="InterPro" id="IPR058240">
    <property type="entry name" value="rSAM_sf"/>
</dbReference>
<accession>C4ZEL5</accession>
<name>C4ZEL5_AGARV</name>
<dbReference type="PANTHER" id="PTHR11228:SF7">
    <property type="entry name" value="PQQA PEPTIDE CYCLASE"/>
    <property type="match status" value="1"/>
</dbReference>
<gene>
    <name evidence="6" type="ordered locus">EUBREC_0745</name>
</gene>
<protein>
    <recommendedName>
        <fullName evidence="5">Radical SAM core domain-containing protein</fullName>
    </recommendedName>
</protein>
<dbReference type="InterPro" id="IPR007197">
    <property type="entry name" value="rSAM"/>
</dbReference>
<dbReference type="GeneID" id="86987624"/>
<evidence type="ECO:0000256" key="3">
    <source>
        <dbReference type="ARBA" id="ARBA00023004"/>
    </source>
</evidence>
<evidence type="ECO:0000313" key="6">
    <source>
        <dbReference type="EMBL" id="ACR74531.1"/>
    </source>
</evidence>
<evidence type="ECO:0000313" key="7">
    <source>
        <dbReference type="Proteomes" id="UP000001477"/>
    </source>
</evidence>
<dbReference type="Proteomes" id="UP000001477">
    <property type="component" value="Chromosome"/>
</dbReference>
<dbReference type="SMR" id="C4ZEL5"/>
<keyword evidence="1" id="KW-0949">S-adenosyl-L-methionine</keyword>
<keyword evidence="2" id="KW-0479">Metal-binding</keyword>
<dbReference type="SUPFAM" id="SSF102114">
    <property type="entry name" value="Radical SAM enzymes"/>
    <property type="match status" value="1"/>
</dbReference>
<sequence length="307" mass="35559">MNSAYLAISYICNQKCSFCPCTKEEKKFKYMDFQEVKDSVFRLKEELGIMEVVLSGGEPTLHPNFFDIISYLDSMNIKITLLSNAEKLDDINFVREISNRINSNNISVITTIHSQTEELHERVNGSKGSFRKTIRGLVNVNQAGFHTIVKHCVTKENYTELKEFFQFVDNTFPQSVDMQLCSIDYCGLEEEIKNNYKLEFPRMRPYLEKMFDKYLEKGEPGRLVYCFNMPLCSADPFYWRFFTPKSYGYEGYVSPNRDGKSQRAYNVDSNVGLYTNACKKCKANQLCAGTYRTAFELFGDSIVKPYV</sequence>
<evidence type="ECO:0000259" key="5">
    <source>
        <dbReference type="PROSITE" id="PS51918"/>
    </source>
</evidence>
<evidence type="ECO:0000256" key="1">
    <source>
        <dbReference type="ARBA" id="ARBA00022691"/>
    </source>
</evidence>
<keyword evidence="4" id="KW-0411">Iron-sulfur</keyword>
<proteinExistence type="predicted"/>
<dbReference type="KEGG" id="ere:EUBREC_0745"/>
<feature type="domain" description="Radical SAM core" evidence="5">
    <location>
        <begin position="1"/>
        <end position="212"/>
    </location>
</feature>
<dbReference type="PANTHER" id="PTHR11228">
    <property type="entry name" value="RADICAL SAM DOMAIN PROTEIN"/>
    <property type="match status" value="1"/>
</dbReference>
<evidence type="ECO:0000256" key="4">
    <source>
        <dbReference type="ARBA" id="ARBA00023014"/>
    </source>
</evidence>
<dbReference type="InterPro" id="IPR050377">
    <property type="entry name" value="Radical_SAM_PqqE_MftC-like"/>
</dbReference>
<dbReference type="GO" id="GO:0046872">
    <property type="term" value="F:metal ion binding"/>
    <property type="evidence" value="ECO:0007669"/>
    <property type="project" value="UniProtKB-KW"/>
</dbReference>
<dbReference type="STRING" id="515619.EUBREC_0745"/>
<dbReference type="Pfam" id="PF04055">
    <property type="entry name" value="Radical_SAM"/>
    <property type="match status" value="1"/>
</dbReference>
<dbReference type="PROSITE" id="PS51918">
    <property type="entry name" value="RADICAL_SAM"/>
    <property type="match status" value="1"/>
</dbReference>
<dbReference type="SFLD" id="SFLDG01067">
    <property type="entry name" value="SPASM/twitch_domain_containing"/>
    <property type="match status" value="1"/>
</dbReference>
<dbReference type="Gene3D" id="3.20.20.70">
    <property type="entry name" value="Aldolase class I"/>
    <property type="match status" value="1"/>
</dbReference>
<dbReference type="GO" id="GO:0003824">
    <property type="term" value="F:catalytic activity"/>
    <property type="evidence" value="ECO:0007669"/>
    <property type="project" value="InterPro"/>
</dbReference>
<dbReference type="EMBL" id="CP001107">
    <property type="protein sequence ID" value="ACR74531.1"/>
    <property type="molecule type" value="Genomic_DNA"/>
</dbReference>
<keyword evidence="3" id="KW-0408">Iron</keyword>
<dbReference type="CDD" id="cd01335">
    <property type="entry name" value="Radical_SAM"/>
    <property type="match status" value="1"/>
</dbReference>
<dbReference type="SFLD" id="SFLDS00029">
    <property type="entry name" value="Radical_SAM"/>
    <property type="match status" value="1"/>
</dbReference>
<dbReference type="GO" id="GO:0051536">
    <property type="term" value="F:iron-sulfur cluster binding"/>
    <property type="evidence" value="ECO:0007669"/>
    <property type="project" value="UniProtKB-KW"/>
</dbReference>
<reference evidence="6 7" key="1">
    <citation type="journal article" date="2009" name="Proc. Natl. Acad. Sci. U.S.A.">
        <title>Characterizing a model human gut microbiota composed of members of its two dominant bacterial phyla.</title>
        <authorList>
            <person name="Mahowald M.A."/>
            <person name="Rey F.E."/>
            <person name="Seedorf H."/>
            <person name="Turnbaugh P.J."/>
            <person name="Fulton R.S."/>
            <person name="Wollam A."/>
            <person name="Shah N."/>
            <person name="Wang C."/>
            <person name="Magrini V."/>
            <person name="Wilson R.K."/>
            <person name="Cantarel B.L."/>
            <person name="Coutinho P.M."/>
            <person name="Henrissat B."/>
            <person name="Crock L.W."/>
            <person name="Russell A."/>
            <person name="Verberkmoes N.C."/>
            <person name="Hettich R.L."/>
            <person name="Gordon J.I."/>
        </authorList>
    </citation>
    <scope>NUCLEOTIDE SEQUENCE [LARGE SCALE GENOMIC DNA]</scope>
    <source>
        <strain evidence="7">ATCC 33656 / DSM 3377 / JCM 17463 / KCTC 5835 / LMG 30912 / VPI 0990</strain>
    </source>
</reference>
<dbReference type="AlphaFoldDB" id="C4ZEL5"/>
<dbReference type="HOGENOM" id="CLU_917815_0_0_9"/>
<dbReference type="InterPro" id="IPR013785">
    <property type="entry name" value="Aldolase_TIM"/>
</dbReference>
<dbReference type="RefSeq" id="WP_012741647.1">
    <property type="nucleotide sequence ID" value="NC_012781.1"/>
</dbReference>
<evidence type="ECO:0000256" key="2">
    <source>
        <dbReference type="ARBA" id="ARBA00022723"/>
    </source>
</evidence>